<keyword evidence="2" id="KW-1185">Reference proteome</keyword>
<comment type="caution">
    <text evidence="1">The sequence shown here is derived from an EMBL/GenBank/DDBJ whole genome shotgun (WGS) entry which is preliminary data.</text>
</comment>
<organism evidence="1 2">
    <name type="scientific">Metabacillus idriensis</name>
    <dbReference type="NCBI Taxonomy" id="324768"/>
    <lineage>
        <taxon>Bacteria</taxon>
        <taxon>Bacillati</taxon>
        <taxon>Bacillota</taxon>
        <taxon>Bacilli</taxon>
        <taxon>Bacillales</taxon>
        <taxon>Bacillaceae</taxon>
        <taxon>Metabacillus</taxon>
    </lineage>
</organism>
<proteinExistence type="predicted"/>
<name>A0A6I2MDT1_9BACI</name>
<dbReference type="EMBL" id="WKKF01000001">
    <property type="protein sequence ID" value="MRX53933.1"/>
    <property type="molecule type" value="Genomic_DNA"/>
</dbReference>
<accession>A0A6I2MDT1</accession>
<evidence type="ECO:0000313" key="1">
    <source>
        <dbReference type="EMBL" id="MRX53933.1"/>
    </source>
</evidence>
<reference evidence="1 2" key="1">
    <citation type="submission" date="2019-11" db="EMBL/GenBank/DDBJ databases">
        <title>Bacillus idriensis genome.</title>
        <authorList>
            <person name="Konopka E.N."/>
            <person name="Newman J.D."/>
        </authorList>
    </citation>
    <scope>NUCLEOTIDE SEQUENCE [LARGE SCALE GENOMIC DNA]</scope>
    <source>
        <strain evidence="1 2">DSM 19097</strain>
    </source>
</reference>
<gene>
    <name evidence="1" type="ORF">GJU41_08100</name>
</gene>
<dbReference type="AlphaFoldDB" id="A0A6I2MDT1"/>
<protein>
    <submittedName>
        <fullName evidence="1">Uncharacterized protein</fullName>
    </submittedName>
</protein>
<evidence type="ECO:0000313" key="2">
    <source>
        <dbReference type="Proteomes" id="UP000441585"/>
    </source>
</evidence>
<dbReference type="Proteomes" id="UP000441585">
    <property type="component" value="Unassembled WGS sequence"/>
</dbReference>
<sequence>MPKHPASIFIMDIQNSSAEGMGEELSAYLEKMVKWIKTWTNEEVIVKHRRGDEMILIANGYSTAYAIAHFISVIWKLRGNPPYFGVSFGDINRELKEIDIETWIHPMIKLAREANESLKKEGADRSQFRFHLNENHYEIQVLINSLLILRQKIMNEQTDIQRVVFSLYEIFRQQRKISGMLSKSPSTISSHFKKGSGEELELIFANLTSVTNSLQQKEFPDSHQTLTELQQSIRTHLKMNISEWYENEEGKGNI</sequence>
<dbReference type="RefSeq" id="WP_154318254.1">
    <property type="nucleotide sequence ID" value="NZ_CAJGAA010000001.1"/>
</dbReference>